<feature type="non-terminal residue" evidence="1">
    <location>
        <position position="84"/>
    </location>
</feature>
<reference evidence="1" key="1">
    <citation type="submission" date="2017-08" db="EMBL/GenBank/DDBJ databases">
        <authorList>
            <person name="Imhoff J.F."/>
            <person name="Rahn T."/>
            <person name="Kuenzel S."/>
            <person name="Neulinger S.C."/>
        </authorList>
    </citation>
    <scope>NUCLEOTIDE SEQUENCE</scope>
    <source>
        <strain evidence="1">DSM 11080</strain>
    </source>
</reference>
<dbReference type="Gene3D" id="1.10.10.10">
    <property type="entry name" value="Winged helix-like DNA-binding domain superfamily/Winged helix DNA-binding domain"/>
    <property type="match status" value="1"/>
</dbReference>
<accession>A0AAJ0U7Y9</accession>
<name>A0AAJ0U7Y9_9GAMM</name>
<dbReference type="GO" id="GO:0006313">
    <property type="term" value="P:DNA transposition"/>
    <property type="evidence" value="ECO:0007669"/>
    <property type="project" value="InterPro"/>
</dbReference>
<reference evidence="1" key="2">
    <citation type="journal article" date="2020" name="Microorganisms">
        <title>Osmotic Adaptation and Compatible Solute Biosynthesis of Phototrophic Bacteria as Revealed from Genome Analyses.</title>
        <authorList>
            <person name="Imhoff J.F."/>
            <person name="Rahn T."/>
            <person name="Kunzel S."/>
            <person name="Keller A."/>
            <person name="Neulinger S.C."/>
        </authorList>
    </citation>
    <scope>NUCLEOTIDE SEQUENCE</scope>
    <source>
        <strain evidence="1">DSM 11080</strain>
    </source>
</reference>
<evidence type="ECO:0000313" key="2">
    <source>
        <dbReference type="Proteomes" id="UP001296776"/>
    </source>
</evidence>
<dbReference type="AlphaFoldDB" id="A0AAJ0U7Y9"/>
<dbReference type="RefSeq" id="WP_200347934.1">
    <property type="nucleotide sequence ID" value="NZ_NRSJ01000042.1"/>
</dbReference>
<dbReference type="InterPro" id="IPR010921">
    <property type="entry name" value="Trp_repressor/repl_initiator"/>
</dbReference>
<comment type="caution">
    <text evidence="1">The sequence shown here is derived from an EMBL/GenBank/DDBJ whole genome shotgun (WGS) entry which is preliminary data.</text>
</comment>
<proteinExistence type="predicted"/>
<keyword evidence="2" id="KW-1185">Reference proteome</keyword>
<evidence type="ECO:0000313" key="1">
    <source>
        <dbReference type="EMBL" id="MBK1706480.1"/>
    </source>
</evidence>
<organism evidence="1 2">
    <name type="scientific">Halochromatium glycolicum</name>
    <dbReference type="NCBI Taxonomy" id="85075"/>
    <lineage>
        <taxon>Bacteria</taxon>
        <taxon>Pseudomonadati</taxon>
        <taxon>Pseudomonadota</taxon>
        <taxon>Gammaproteobacteria</taxon>
        <taxon>Chromatiales</taxon>
        <taxon>Chromatiaceae</taxon>
        <taxon>Halochromatium</taxon>
    </lineage>
</organism>
<dbReference type="Pfam" id="PF01527">
    <property type="entry name" value="HTH_Tnp_1"/>
    <property type="match status" value="1"/>
</dbReference>
<gene>
    <name evidence="1" type="ORF">CKO40_18475</name>
</gene>
<dbReference type="Proteomes" id="UP001296776">
    <property type="component" value="Unassembled WGS sequence"/>
</dbReference>
<dbReference type="EMBL" id="NRSJ01000042">
    <property type="protein sequence ID" value="MBK1706480.1"/>
    <property type="molecule type" value="Genomic_DNA"/>
</dbReference>
<protein>
    <submittedName>
        <fullName evidence="1">IS3 family transposase</fullName>
    </submittedName>
</protein>
<dbReference type="InterPro" id="IPR002514">
    <property type="entry name" value="Transposase_8"/>
</dbReference>
<dbReference type="GO" id="GO:0043565">
    <property type="term" value="F:sequence-specific DNA binding"/>
    <property type="evidence" value="ECO:0007669"/>
    <property type="project" value="InterPro"/>
</dbReference>
<sequence length="84" mass="9382">MTRSKGKRLSADFKARVALEAAKGQKTASELAQAYQVHPTQISQWKRQLLEKLPELFASGKARKEPTVETATAPLYEEIGRLKV</sequence>
<dbReference type="SUPFAM" id="SSF48295">
    <property type="entry name" value="TrpR-like"/>
    <property type="match status" value="1"/>
</dbReference>
<dbReference type="InterPro" id="IPR036388">
    <property type="entry name" value="WH-like_DNA-bd_sf"/>
</dbReference>
<dbReference type="GO" id="GO:0004803">
    <property type="term" value="F:transposase activity"/>
    <property type="evidence" value="ECO:0007669"/>
    <property type="project" value="InterPro"/>
</dbReference>